<comment type="subcellular location">
    <subcellularLocation>
        <location evidence="1">Cytoplasm</location>
    </subcellularLocation>
</comment>
<dbReference type="InterPro" id="IPR001680">
    <property type="entry name" value="WD40_rpt"/>
</dbReference>
<protein>
    <recommendedName>
        <fullName evidence="11">Phospholipase A-2-activating protein</fullName>
    </recommendedName>
</protein>
<feature type="compositionally biased region" description="Polar residues" evidence="6">
    <location>
        <begin position="471"/>
        <end position="483"/>
    </location>
</feature>
<evidence type="ECO:0000256" key="1">
    <source>
        <dbReference type="ARBA" id="ARBA00004496"/>
    </source>
</evidence>
<dbReference type="EMBL" id="KV453851">
    <property type="protein sequence ID" value="ODV85723.1"/>
    <property type="molecule type" value="Genomic_DNA"/>
</dbReference>
<dbReference type="PANTHER" id="PTHR19849:SF0">
    <property type="entry name" value="PHOSPHOLIPASE A-2-ACTIVATING PROTEIN"/>
    <property type="match status" value="1"/>
</dbReference>
<feature type="domain" description="PFU" evidence="7">
    <location>
        <begin position="365"/>
        <end position="460"/>
    </location>
</feature>
<evidence type="ECO:0000256" key="6">
    <source>
        <dbReference type="SAM" id="MobiDB-lite"/>
    </source>
</evidence>
<dbReference type="GO" id="GO:0043161">
    <property type="term" value="P:proteasome-mediated ubiquitin-dependent protein catabolic process"/>
    <property type="evidence" value="ECO:0007669"/>
    <property type="project" value="TreeGrafter"/>
</dbReference>
<gene>
    <name evidence="9" type="ORF">CANARDRAFT_197390</name>
</gene>
<accession>A0A1E4T1U4</accession>
<evidence type="ECO:0000256" key="4">
    <source>
        <dbReference type="ARBA" id="ARBA00022737"/>
    </source>
</evidence>
<dbReference type="OrthoDB" id="10265988at2759"/>
<dbReference type="Gene3D" id="2.130.10.10">
    <property type="entry name" value="YVTN repeat-like/Quinoprotein amine dehydrogenase"/>
    <property type="match status" value="1"/>
</dbReference>
<dbReference type="GO" id="GO:0043130">
    <property type="term" value="F:ubiquitin binding"/>
    <property type="evidence" value="ECO:0007669"/>
    <property type="project" value="TreeGrafter"/>
</dbReference>
<dbReference type="AlphaFoldDB" id="A0A1E4T1U4"/>
<dbReference type="InterPro" id="IPR011989">
    <property type="entry name" value="ARM-like"/>
</dbReference>
<dbReference type="PROSITE" id="PS51394">
    <property type="entry name" value="PFU"/>
    <property type="match status" value="1"/>
</dbReference>
<dbReference type="GO" id="GO:0005634">
    <property type="term" value="C:nucleus"/>
    <property type="evidence" value="ECO:0007669"/>
    <property type="project" value="TreeGrafter"/>
</dbReference>
<keyword evidence="4" id="KW-0677">Repeat</keyword>
<dbReference type="InterPro" id="IPR015155">
    <property type="entry name" value="PFU"/>
</dbReference>
<dbReference type="PRINTS" id="PR00320">
    <property type="entry name" value="GPROTEINBRPT"/>
</dbReference>
<dbReference type="SMART" id="SM00320">
    <property type="entry name" value="WD40"/>
    <property type="match status" value="7"/>
</dbReference>
<name>A0A1E4T1U4_9ASCO</name>
<dbReference type="Gene3D" id="3.10.20.870">
    <property type="entry name" value="PFU (PLAA family ubiquitin binding), C-terminal domain"/>
    <property type="match status" value="1"/>
</dbReference>
<feature type="compositionally biased region" description="Low complexity" evidence="6">
    <location>
        <begin position="460"/>
        <end position="470"/>
    </location>
</feature>
<dbReference type="InterPro" id="IPR020472">
    <property type="entry name" value="WD40_PAC1"/>
</dbReference>
<dbReference type="Gene3D" id="1.25.10.10">
    <property type="entry name" value="Leucine-rich Repeat Variant"/>
    <property type="match status" value="1"/>
</dbReference>
<feature type="region of interest" description="Disordered" evidence="6">
    <location>
        <begin position="460"/>
        <end position="483"/>
    </location>
</feature>
<dbReference type="STRING" id="983967.A0A1E4T1U4"/>
<dbReference type="Pfam" id="PF08324">
    <property type="entry name" value="PUL"/>
    <property type="match status" value="1"/>
</dbReference>
<evidence type="ECO:0000259" key="8">
    <source>
        <dbReference type="PROSITE" id="PS51396"/>
    </source>
</evidence>
<dbReference type="GO" id="GO:0010992">
    <property type="term" value="P:ubiquitin recycling"/>
    <property type="evidence" value="ECO:0007669"/>
    <property type="project" value="TreeGrafter"/>
</dbReference>
<feature type="repeat" description="WD" evidence="5">
    <location>
        <begin position="226"/>
        <end position="266"/>
    </location>
</feature>
<dbReference type="InterPro" id="IPR036322">
    <property type="entry name" value="WD40_repeat_dom_sf"/>
</dbReference>
<dbReference type="GO" id="GO:0005737">
    <property type="term" value="C:cytoplasm"/>
    <property type="evidence" value="ECO:0007669"/>
    <property type="project" value="UniProtKB-SubCell"/>
</dbReference>
<organism evidence="9 10">
    <name type="scientific">[Candida] arabinofermentans NRRL YB-2248</name>
    <dbReference type="NCBI Taxonomy" id="983967"/>
    <lineage>
        <taxon>Eukaryota</taxon>
        <taxon>Fungi</taxon>
        <taxon>Dikarya</taxon>
        <taxon>Ascomycota</taxon>
        <taxon>Saccharomycotina</taxon>
        <taxon>Pichiomycetes</taxon>
        <taxon>Pichiales</taxon>
        <taxon>Pichiaceae</taxon>
        <taxon>Ogataea</taxon>
        <taxon>Ogataea/Candida clade</taxon>
    </lineage>
</organism>
<evidence type="ECO:0000256" key="5">
    <source>
        <dbReference type="PROSITE-ProRule" id="PRU00221"/>
    </source>
</evidence>
<dbReference type="CDD" id="cd00200">
    <property type="entry name" value="WD40"/>
    <property type="match status" value="1"/>
</dbReference>
<dbReference type="Pfam" id="PF00400">
    <property type="entry name" value="WD40"/>
    <property type="match status" value="5"/>
</dbReference>
<dbReference type="SUPFAM" id="SSF50978">
    <property type="entry name" value="WD40 repeat-like"/>
    <property type="match status" value="1"/>
</dbReference>
<keyword evidence="2" id="KW-0963">Cytoplasm</keyword>
<evidence type="ECO:0000256" key="3">
    <source>
        <dbReference type="ARBA" id="ARBA00022574"/>
    </source>
</evidence>
<dbReference type="Pfam" id="PF09070">
    <property type="entry name" value="PFU"/>
    <property type="match status" value="1"/>
</dbReference>
<dbReference type="PROSITE" id="PS50294">
    <property type="entry name" value="WD_REPEATS_REGION"/>
    <property type="match status" value="1"/>
</dbReference>
<feature type="repeat" description="WD" evidence="5">
    <location>
        <begin position="185"/>
        <end position="225"/>
    </location>
</feature>
<feature type="repeat" description="WD" evidence="5">
    <location>
        <begin position="107"/>
        <end position="137"/>
    </location>
</feature>
<feature type="domain" description="PUL" evidence="8">
    <location>
        <begin position="485"/>
        <end position="726"/>
    </location>
</feature>
<evidence type="ECO:0000259" key="7">
    <source>
        <dbReference type="PROSITE" id="PS51394"/>
    </source>
</evidence>
<dbReference type="PANTHER" id="PTHR19849">
    <property type="entry name" value="PHOSPHOLIPASE A-2-ACTIVATING PROTEIN"/>
    <property type="match status" value="1"/>
</dbReference>
<dbReference type="InterPro" id="IPR015943">
    <property type="entry name" value="WD40/YVTN_repeat-like_dom_sf"/>
</dbReference>
<dbReference type="InterPro" id="IPR038122">
    <property type="entry name" value="PFU_sf"/>
</dbReference>
<keyword evidence="10" id="KW-1185">Reference proteome</keyword>
<proteinExistence type="predicted"/>
<keyword evidence="3 5" id="KW-0853">WD repeat</keyword>
<reference evidence="10" key="1">
    <citation type="submission" date="2016-04" db="EMBL/GenBank/DDBJ databases">
        <title>Comparative genomics of biotechnologically important yeasts.</title>
        <authorList>
            <consortium name="DOE Joint Genome Institute"/>
            <person name="Riley R."/>
            <person name="Haridas S."/>
            <person name="Wolfe K.H."/>
            <person name="Lopes M.R."/>
            <person name="Hittinger C.T."/>
            <person name="Goker M."/>
            <person name="Salamov A."/>
            <person name="Wisecaver J."/>
            <person name="Long T.M."/>
            <person name="Aerts A.L."/>
            <person name="Barry K."/>
            <person name="Choi C."/>
            <person name="Clum A."/>
            <person name="Coughlan A.Y."/>
            <person name="Deshpande S."/>
            <person name="Douglass A.P."/>
            <person name="Hanson S.J."/>
            <person name="Klenk H.-P."/>
            <person name="Labutti K."/>
            <person name="Lapidus A."/>
            <person name="Lindquist E."/>
            <person name="Lipzen A."/>
            <person name="Meier-Kolthoff J.P."/>
            <person name="Ohm R.A."/>
            <person name="Otillar R.P."/>
            <person name="Pangilinan J."/>
            <person name="Peng Y."/>
            <person name="Rokas A."/>
            <person name="Rosa C.A."/>
            <person name="Scheuner C."/>
            <person name="Sibirny A.A."/>
            <person name="Slot J.C."/>
            <person name="Stielow J.B."/>
            <person name="Sun H."/>
            <person name="Kurtzman C.P."/>
            <person name="Blackwell M."/>
            <person name="Grigoriev I.V."/>
            <person name="Jeffries T.W."/>
        </authorList>
    </citation>
    <scope>NUCLEOTIDE SEQUENCE [LARGE SCALE GENOMIC DNA]</scope>
    <source>
        <strain evidence="10">NRRL YB-2248</strain>
    </source>
</reference>
<sequence length="726" mass="82855">MSSYYRLSATLKGHEDDVKTLISPNSDLIISGSRDTTVRSWFRKDYSNKDWQDSIINYKSSKFINSLSFYNDDSNQFIISSGNDCLINLIDLNSNININNNEPEYCLIGHESNVCCLDSFQDLIMSSSWDSTCKIWNKNGDILYNLKGHTNSVWSCKFLSKFDYLTCGADMTVRKWHKDKQVSEFIAHNDVIRDLLIISNDLFATCSNDGLIKIWSLNDFKLLKTLKGHESFVYSLSLTPTGELISSGEDRSIRIWSIETGNCLQIITLPCISIWKVISLQNGDLVTGSSDFKIRIFTKSKERIASNDELLEFKNELQTSSLNENVYYGGEINKDKIPNHKALDINGKIEGQTQMIKTDIGTIEIYQWEEKKWFKIGEIVSSSSTNQKKEYLGKSYDYVFDVDVEDGKPPLKLPFNVSESPYAAADRFLVDNDLPTSYLQQIVEFILSNTTGVDLGSAAGAGAGATSSTSNEPYQDPSYSNKPKSILPQREYLTFLKMDEYKLIQGLKKLNLKQLNENKIDESEFETTVNCQDYKKLTSFANDIILNWDDDSKLLGFDILRSTVLKIQPFENLFDMVKIGLTSNSSKVVMMTMRLLTNIFSAKPWGEMIFQDSEIINIIFFKQVLNSIIKEKLMSITLSTLLLNYSVLIVKYNMKLIYTNLIPVFNEFSICLLNDEESAYRVLFAYGTLYTFNNGFKMDTKVLNEIKLKYGDVSRFEVILNEVKLL</sequence>
<evidence type="ECO:0000313" key="9">
    <source>
        <dbReference type="EMBL" id="ODV85723.1"/>
    </source>
</evidence>
<feature type="repeat" description="WD" evidence="5">
    <location>
        <begin position="11"/>
        <end position="41"/>
    </location>
</feature>
<dbReference type="PROSITE" id="PS50082">
    <property type="entry name" value="WD_REPEATS_2"/>
    <property type="match status" value="4"/>
</dbReference>
<evidence type="ECO:0000313" key="10">
    <source>
        <dbReference type="Proteomes" id="UP000094801"/>
    </source>
</evidence>
<dbReference type="InterPro" id="IPR013535">
    <property type="entry name" value="PUL_dom"/>
</dbReference>
<evidence type="ECO:0000256" key="2">
    <source>
        <dbReference type="ARBA" id="ARBA00022490"/>
    </source>
</evidence>
<dbReference type="Proteomes" id="UP000094801">
    <property type="component" value="Unassembled WGS sequence"/>
</dbReference>
<evidence type="ECO:0008006" key="11">
    <source>
        <dbReference type="Google" id="ProtNLM"/>
    </source>
</evidence>
<dbReference type="PROSITE" id="PS51396">
    <property type="entry name" value="PUL"/>
    <property type="match status" value="1"/>
</dbReference>